<keyword evidence="4" id="KW-0143">Chaperone</keyword>
<dbReference type="PIRSF" id="PIRSF002583">
    <property type="entry name" value="Hsp90"/>
    <property type="match status" value="1"/>
</dbReference>
<dbReference type="GO" id="GO:0016887">
    <property type="term" value="F:ATP hydrolysis activity"/>
    <property type="evidence" value="ECO:0007669"/>
    <property type="project" value="InterPro"/>
</dbReference>
<dbReference type="Gene3D" id="3.30.565.10">
    <property type="entry name" value="Histidine kinase-like ATPase, C-terminal domain"/>
    <property type="match status" value="1"/>
</dbReference>
<keyword evidence="2 5" id="KW-0547">Nucleotide-binding</keyword>
<reference evidence="6 7" key="1">
    <citation type="submission" date="2012-05" db="EMBL/GenBank/DDBJ databases">
        <authorList>
            <person name="Weinstock G."/>
            <person name="Sodergren E."/>
            <person name="Lobos E.A."/>
            <person name="Fulton L."/>
            <person name="Fulton R."/>
            <person name="Courtney L."/>
            <person name="Fronick C."/>
            <person name="O'Laughlin M."/>
            <person name="Godfrey J."/>
            <person name="Wilson R.M."/>
            <person name="Miner T."/>
            <person name="Farmer C."/>
            <person name="Delehaunty K."/>
            <person name="Cordes M."/>
            <person name="Minx P."/>
            <person name="Tomlinson C."/>
            <person name="Chen J."/>
            <person name="Wollam A."/>
            <person name="Pepin K.H."/>
            <person name="Bhonagiri V."/>
            <person name="Zhang X."/>
            <person name="Suruliraj S."/>
            <person name="Warren W."/>
            <person name="Mitreva M."/>
            <person name="Mardis E.R."/>
            <person name="Wilson R.K."/>
        </authorList>
    </citation>
    <scope>NUCLEOTIDE SEQUENCE [LARGE SCALE GENOMIC DNA]</scope>
    <source>
        <strain evidence="6 7">F0235</strain>
    </source>
</reference>
<dbReference type="eggNOG" id="COG0326">
    <property type="taxonomic scope" value="Bacteria"/>
</dbReference>
<proteinExistence type="inferred from homology"/>
<dbReference type="Pfam" id="PF00183">
    <property type="entry name" value="HSP90"/>
    <property type="match status" value="1"/>
</dbReference>
<organism evidence="6 7">
    <name type="scientific">Corynebacterium durum F0235</name>
    <dbReference type="NCBI Taxonomy" id="1035195"/>
    <lineage>
        <taxon>Bacteria</taxon>
        <taxon>Bacillati</taxon>
        <taxon>Actinomycetota</taxon>
        <taxon>Actinomycetes</taxon>
        <taxon>Mycobacteriales</taxon>
        <taxon>Corynebacteriaceae</taxon>
        <taxon>Corynebacterium</taxon>
    </lineage>
</organism>
<keyword evidence="6" id="KW-0808">Transferase</keyword>
<evidence type="ECO:0000313" key="6">
    <source>
        <dbReference type="EMBL" id="EKX88006.1"/>
    </source>
</evidence>
<dbReference type="OrthoDB" id="9802640at2"/>
<evidence type="ECO:0000256" key="4">
    <source>
        <dbReference type="ARBA" id="ARBA00023186"/>
    </source>
</evidence>
<evidence type="ECO:0000256" key="2">
    <source>
        <dbReference type="ARBA" id="ARBA00022741"/>
    </source>
</evidence>
<dbReference type="GO" id="GO:0051082">
    <property type="term" value="F:unfolded protein binding"/>
    <property type="evidence" value="ECO:0007669"/>
    <property type="project" value="InterPro"/>
</dbReference>
<evidence type="ECO:0000256" key="5">
    <source>
        <dbReference type="PIRSR" id="PIRSR002583-1"/>
    </source>
</evidence>
<dbReference type="GO" id="GO:0140662">
    <property type="term" value="F:ATP-dependent protein folding chaperone"/>
    <property type="evidence" value="ECO:0007669"/>
    <property type="project" value="InterPro"/>
</dbReference>
<accession>L1MAN4</accession>
<dbReference type="HOGENOM" id="CLU_028672_0_0_11"/>
<dbReference type="Proteomes" id="UP000010445">
    <property type="component" value="Unassembled WGS sequence"/>
</dbReference>
<dbReference type="GO" id="GO:0016301">
    <property type="term" value="F:kinase activity"/>
    <property type="evidence" value="ECO:0007669"/>
    <property type="project" value="UniProtKB-KW"/>
</dbReference>
<dbReference type="InterPro" id="IPR020575">
    <property type="entry name" value="Hsp90_N"/>
</dbReference>
<dbReference type="GeneID" id="84898145"/>
<dbReference type="SUPFAM" id="SSF54211">
    <property type="entry name" value="Ribosomal protein S5 domain 2-like"/>
    <property type="match status" value="1"/>
</dbReference>
<dbReference type="Gene3D" id="3.30.230.80">
    <property type="match status" value="1"/>
</dbReference>
<evidence type="ECO:0000313" key="7">
    <source>
        <dbReference type="Proteomes" id="UP000010445"/>
    </source>
</evidence>
<dbReference type="PRINTS" id="PR00775">
    <property type="entry name" value="HEATSHOCK90"/>
</dbReference>
<evidence type="ECO:0000256" key="3">
    <source>
        <dbReference type="ARBA" id="ARBA00022840"/>
    </source>
</evidence>
<dbReference type="GO" id="GO:0005524">
    <property type="term" value="F:ATP binding"/>
    <property type="evidence" value="ECO:0007669"/>
    <property type="project" value="UniProtKB-KW"/>
</dbReference>
<sequence length="608" mass="66702">MGPGQQADSQNFQVDLGGMVELLSRNLYSGPRVFVRELLQNGFDAITARRELEPEGSPARIRFITDNNGEFLSITDTGIGLTRVEAETLLSTIGGSSKRDEFGLARSEFLGQFGIGLLSCFMVSLEITVFSRSAKPDAPEDVVLWQGRSDGTWTVRTALPEEVPAELQGPGTTIVLKSLPGERFFDYPVVSKLIDHYGRLLPVDVTCERRSQDAEHLSAQPAPWEMSLDDQQRWCIDNFGFQPFACIPLEVPVSGVRGVAFIIPQGAHPGQLLKHHVYLRRMLLSTHVTDLLPEWAYFARVVVDTEFLRPTASRESLFDDSLLEETRQELGDSIRQWLGDLAEYYPLQFQEFVALHVHGLKALALTDDKTRELVCSAVPFQTSLGMKTLQEVLEEHGGIRFTSTDSQFRALLPVASASELCIVNAGFAFDEELLAQVQLDHPGLGISELDPLEVLGVLEKPNGTDATALRPLLDAASAALGDKASPQIRQFQPSTMPVLYLPNSDVAGKAIEQRAIDEAVGAFEGLVDLMNGATLDNDGMDTPQLIFNANCTLNHQLAGSTSQQPQIVESAIRGLFVQALLAGKHPMDSTVRAWSTQVFSNLITASLR</sequence>
<dbReference type="PANTHER" id="PTHR11528">
    <property type="entry name" value="HEAT SHOCK PROTEIN 90 FAMILY MEMBER"/>
    <property type="match status" value="1"/>
</dbReference>
<evidence type="ECO:0000256" key="1">
    <source>
        <dbReference type="ARBA" id="ARBA00008239"/>
    </source>
</evidence>
<dbReference type="AlphaFoldDB" id="L1MAN4"/>
<dbReference type="InterPro" id="IPR020568">
    <property type="entry name" value="Ribosomal_Su5_D2-typ_SF"/>
</dbReference>
<dbReference type="SUPFAM" id="SSF55874">
    <property type="entry name" value="ATPase domain of HSP90 chaperone/DNA topoisomerase II/histidine kinase"/>
    <property type="match status" value="1"/>
</dbReference>
<dbReference type="InterPro" id="IPR036890">
    <property type="entry name" value="HATPase_C_sf"/>
</dbReference>
<feature type="binding site" evidence="5">
    <location>
        <position position="41"/>
    </location>
    <ligand>
        <name>ATP</name>
        <dbReference type="ChEBI" id="CHEBI:30616"/>
    </ligand>
</feature>
<feature type="binding site" evidence="5">
    <location>
        <position position="37"/>
    </location>
    <ligand>
        <name>ATP</name>
        <dbReference type="ChEBI" id="CHEBI:30616"/>
    </ligand>
</feature>
<dbReference type="RefSeq" id="WP_006062174.1">
    <property type="nucleotide sequence ID" value="NZ_KB290824.1"/>
</dbReference>
<gene>
    <name evidence="6" type="ORF">HMPREF9997_02369</name>
</gene>
<keyword evidence="6" id="KW-0418">Kinase</keyword>
<comment type="caution">
    <text evidence="6">The sequence shown here is derived from an EMBL/GenBank/DDBJ whole genome shotgun (WGS) entry which is preliminary data.</text>
</comment>
<dbReference type="EMBL" id="AMEM01000040">
    <property type="protein sequence ID" value="EKX88006.1"/>
    <property type="molecule type" value="Genomic_DNA"/>
</dbReference>
<protein>
    <submittedName>
        <fullName evidence="6">ATPase/histidine kinase/DNA gyrase B/HSP90 domain protein</fullName>
    </submittedName>
</protein>
<keyword evidence="3 5" id="KW-0067">ATP-binding</keyword>
<dbReference type="NCBIfam" id="NF010683">
    <property type="entry name" value="PRK14083.1"/>
    <property type="match status" value="1"/>
</dbReference>
<comment type="similarity">
    <text evidence="1">Belongs to the heat shock protein 90 family.</text>
</comment>
<dbReference type="InterPro" id="IPR001404">
    <property type="entry name" value="Hsp90_fam"/>
</dbReference>
<dbReference type="PATRIC" id="fig|1035195.3.peg.2114"/>
<name>L1MAN4_9CORY</name>
<dbReference type="Pfam" id="PF13589">
    <property type="entry name" value="HATPase_c_3"/>
    <property type="match status" value="1"/>
</dbReference>
<feature type="binding site" evidence="5">
    <location>
        <position position="76"/>
    </location>
    <ligand>
        <name>ATP</name>
        <dbReference type="ChEBI" id="CHEBI:30616"/>
    </ligand>
</feature>
<dbReference type="STRING" id="1035195.HMPREF9997_02369"/>
<keyword evidence="7" id="KW-1185">Reference proteome</keyword>